<protein>
    <submittedName>
        <fullName evidence="3">Xaa-Pro aminopeptidase</fullName>
    </submittedName>
</protein>
<dbReference type="RefSeq" id="WP_010696292.1">
    <property type="nucleotide sequence ID" value="NZ_CP061007.1"/>
</dbReference>
<feature type="domain" description="Creatinase N-terminal" evidence="2">
    <location>
        <begin position="21"/>
        <end position="164"/>
    </location>
</feature>
<dbReference type="GO" id="GO:0008235">
    <property type="term" value="F:metalloexopeptidase activity"/>
    <property type="evidence" value="ECO:0007669"/>
    <property type="project" value="UniProtKB-ARBA"/>
</dbReference>
<comment type="caution">
    <text evidence="3">The sequence shown here is derived from an EMBL/GenBank/DDBJ whole genome shotgun (WGS) entry which is preliminary data.</text>
</comment>
<organism evidence="3 4">
    <name type="scientific">Saccharopolyspora spinosa</name>
    <dbReference type="NCBI Taxonomy" id="60894"/>
    <lineage>
        <taxon>Bacteria</taxon>
        <taxon>Bacillati</taxon>
        <taxon>Actinomycetota</taxon>
        <taxon>Actinomycetes</taxon>
        <taxon>Pseudonocardiales</taxon>
        <taxon>Pseudonocardiaceae</taxon>
        <taxon>Saccharopolyspora</taxon>
    </lineage>
</organism>
<dbReference type="STRING" id="994479.GCA_000194155_03312"/>
<dbReference type="AlphaFoldDB" id="A0A2N3XZN3"/>
<evidence type="ECO:0000313" key="4">
    <source>
        <dbReference type="Proteomes" id="UP000233786"/>
    </source>
</evidence>
<keyword evidence="3" id="KW-0031">Aminopeptidase</keyword>
<dbReference type="CDD" id="cd01066">
    <property type="entry name" value="APP_MetAP"/>
    <property type="match status" value="1"/>
</dbReference>
<dbReference type="OrthoDB" id="9803194at2"/>
<dbReference type="Proteomes" id="UP000233786">
    <property type="component" value="Unassembled WGS sequence"/>
</dbReference>
<dbReference type="SUPFAM" id="SSF53092">
    <property type="entry name" value="Creatinase/prolidase N-terminal domain"/>
    <property type="match status" value="1"/>
</dbReference>
<dbReference type="Gene3D" id="3.40.350.10">
    <property type="entry name" value="Creatinase/prolidase N-terminal domain"/>
    <property type="match status" value="1"/>
</dbReference>
<dbReference type="PRINTS" id="PR00599">
    <property type="entry name" value="MAPEPTIDASE"/>
</dbReference>
<dbReference type="InterPro" id="IPR036005">
    <property type="entry name" value="Creatinase/aminopeptidase-like"/>
</dbReference>
<dbReference type="PANTHER" id="PTHR46112">
    <property type="entry name" value="AMINOPEPTIDASE"/>
    <property type="match status" value="1"/>
</dbReference>
<dbReference type="InterPro" id="IPR001714">
    <property type="entry name" value="Pept_M24_MAP"/>
</dbReference>
<evidence type="ECO:0000259" key="1">
    <source>
        <dbReference type="Pfam" id="PF00557"/>
    </source>
</evidence>
<reference evidence="3" key="1">
    <citation type="submission" date="2017-12" db="EMBL/GenBank/DDBJ databases">
        <title>Sequencing the genomes of 1000 Actinobacteria strains.</title>
        <authorList>
            <person name="Klenk H.-P."/>
        </authorList>
    </citation>
    <scope>NUCLEOTIDE SEQUENCE [LARGE SCALE GENOMIC DNA]</scope>
    <source>
        <strain evidence="3">DSM 44228</strain>
    </source>
</reference>
<dbReference type="GO" id="GO:0004177">
    <property type="term" value="F:aminopeptidase activity"/>
    <property type="evidence" value="ECO:0007669"/>
    <property type="project" value="UniProtKB-KW"/>
</dbReference>
<name>A0A2N3XZN3_SACSN</name>
<dbReference type="Pfam" id="PF01321">
    <property type="entry name" value="Creatinase_N"/>
    <property type="match status" value="1"/>
</dbReference>
<dbReference type="InterPro" id="IPR029149">
    <property type="entry name" value="Creatin/AminoP/Spt16_N"/>
</dbReference>
<evidence type="ECO:0000313" key="3">
    <source>
        <dbReference type="EMBL" id="PKW16109.1"/>
    </source>
</evidence>
<dbReference type="SUPFAM" id="SSF55920">
    <property type="entry name" value="Creatinase/aminopeptidase"/>
    <property type="match status" value="1"/>
</dbReference>
<gene>
    <name evidence="3" type="ORF">A8926_3905</name>
</gene>
<sequence>MTAISVKTPPRGFPATEFEQRAARAQRAMREHGLDALLVTAPQQVRYFTGFDTQFWESPTRPWYVVVPAAGAPVAVIPEIGEPGMRATWVTDVRTWPAPNPGDDGVSLLAGTLRELAGTGGTVGAELGPELQLRMPAGQLPEIASRAGVTITDGSAVIRYCRHVKSDLEIDKIRFVCQLASDAYARVPELIRAGDTERSVVQRMRADLIARGADTSPYLIGVSGPGGYDNIIMGPTDRALDTGDVLIIDTGTVFDGYFCDFDRNWAIGTADDAVRRAYEAVWRATEVGIAAARPGVRVCDLWKVMADELAAAGSAGNNVGRLGHGLGLQLTEPPSNHPDDETVLEAGTVLAIEPGMEFAPGRMMVHEENIVIREDGAELLTTRAAPELLVVS</sequence>
<dbReference type="EMBL" id="PJNB01000001">
    <property type="protein sequence ID" value="PKW16109.1"/>
    <property type="molecule type" value="Genomic_DNA"/>
</dbReference>
<feature type="domain" description="Peptidase M24" evidence="1">
    <location>
        <begin position="172"/>
        <end position="372"/>
    </location>
</feature>
<evidence type="ECO:0000259" key="2">
    <source>
        <dbReference type="Pfam" id="PF01321"/>
    </source>
</evidence>
<dbReference type="PANTHER" id="PTHR46112:SF2">
    <property type="entry name" value="XAA-PRO AMINOPEPTIDASE P-RELATED"/>
    <property type="match status" value="1"/>
</dbReference>
<dbReference type="InterPro" id="IPR000587">
    <property type="entry name" value="Creatinase_N"/>
</dbReference>
<keyword evidence="3" id="KW-0378">Hydrolase</keyword>
<dbReference type="InterPro" id="IPR000994">
    <property type="entry name" value="Pept_M24"/>
</dbReference>
<dbReference type="Gene3D" id="3.90.230.10">
    <property type="entry name" value="Creatinase/methionine aminopeptidase superfamily"/>
    <property type="match status" value="1"/>
</dbReference>
<keyword evidence="3" id="KW-0645">Protease</keyword>
<dbReference type="Pfam" id="PF00557">
    <property type="entry name" value="Peptidase_M24"/>
    <property type="match status" value="1"/>
</dbReference>
<keyword evidence="4" id="KW-1185">Reference proteome</keyword>
<accession>A0A2N3XZN3</accession>
<proteinExistence type="predicted"/>
<dbReference type="InterPro" id="IPR050659">
    <property type="entry name" value="Peptidase_M24B"/>
</dbReference>